<sequence length="403" mass="44054">MPGLDVWIGARRVGAITYLGGDRSVFAFDDAYADDPRRPTLSLVFKSAAGGLLREVRPTRARAHPYFSNLLPEGPLRDYLAKRAGVNPTRELHLLAMLGDDLPGAVVLTVQEEAPLPRDAEPRRFYGGGEPTALRFSLAGVQLKFSAAEKAQGGLTIPAHGVGGDWIVKLPSSRFNGVSENEFSMMTLAAAIGIEVPQVRLLSLEDIEGLPEDIGRLKGAAYAVSRFDRSPEGERIHIEDFAQVFGVFPEAKYQRASYRNIGQVLWRETGEPGYAEFVRRLVFSALIGNADMHLKNWSLIYRDGRTPSLAPAYDLLSTIAYLPDDNAALKVARSKAWTDFDADELAALADGSGAPQRLTLRLARETVDAFRSAWASEAAHLPMGDDVRQVVEAQLDRVPIARG</sequence>
<proteinExistence type="inferred from homology"/>
<dbReference type="AlphaFoldDB" id="B4RFY3"/>
<dbReference type="InterPro" id="IPR017508">
    <property type="entry name" value="HipA_N1"/>
</dbReference>
<protein>
    <recommendedName>
        <fullName evidence="8">Kinase</fullName>
    </recommendedName>
</protein>
<dbReference type="InterPro" id="IPR052028">
    <property type="entry name" value="HipA_Ser/Thr_kinase"/>
</dbReference>
<dbReference type="Proteomes" id="UP000001868">
    <property type="component" value="Chromosome"/>
</dbReference>
<dbReference type="InterPro" id="IPR012893">
    <property type="entry name" value="HipA-like_C"/>
</dbReference>
<dbReference type="HOGENOM" id="CLU_030167_3_0_5"/>
<evidence type="ECO:0000256" key="2">
    <source>
        <dbReference type="ARBA" id="ARBA00022679"/>
    </source>
</evidence>
<dbReference type="STRING" id="450851.PHZ_c2387"/>
<dbReference type="Pfam" id="PF07804">
    <property type="entry name" value="HipA_C"/>
    <property type="match status" value="1"/>
</dbReference>
<dbReference type="EMBL" id="CP000747">
    <property type="protein sequence ID" value="ACG78796.1"/>
    <property type="molecule type" value="Genomic_DNA"/>
</dbReference>
<dbReference type="Pfam" id="PF13657">
    <property type="entry name" value="Couple_hipA"/>
    <property type="match status" value="1"/>
</dbReference>
<comment type="similarity">
    <text evidence="1">Belongs to the HipA Ser/Thr kinase family.</text>
</comment>
<accession>B4RFY3</accession>
<dbReference type="eggNOG" id="COG3550">
    <property type="taxonomic scope" value="Bacteria"/>
</dbReference>
<organism evidence="6 7">
    <name type="scientific">Phenylobacterium zucineum (strain HLK1)</name>
    <dbReference type="NCBI Taxonomy" id="450851"/>
    <lineage>
        <taxon>Bacteria</taxon>
        <taxon>Pseudomonadati</taxon>
        <taxon>Pseudomonadota</taxon>
        <taxon>Alphaproteobacteria</taxon>
        <taxon>Caulobacterales</taxon>
        <taxon>Caulobacteraceae</taxon>
        <taxon>Phenylobacterium</taxon>
    </lineage>
</organism>
<gene>
    <name evidence="6" type="ordered locus">PHZ_c2387</name>
</gene>
<dbReference type="Gene3D" id="1.10.1070.20">
    <property type="match status" value="1"/>
</dbReference>
<evidence type="ECO:0000313" key="7">
    <source>
        <dbReference type="Proteomes" id="UP000001868"/>
    </source>
</evidence>
<evidence type="ECO:0000256" key="1">
    <source>
        <dbReference type="ARBA" id="ARBA00010164"/>
    </source>
</evidence>
<keyword evidence="7" id="KW-1185">Reference proteome</keyword>
<keyword evidence="2" id="KW-0808">Transferase</keyword>
<name>B4RFY3_PHEZH</name>
<evidence type="ECO:0008006" key="8">
    <source>
        <dbReference type="Google" id="ProtNLM"/>
    </source>
</evidence>
<feature type="domain" description="HipA N-terminal subdomain 1" evidence="5">
    <location>
        <begin position="4"/>
        <end position="108"/>
    </location>
</feature>
<keyword evidence="3" id="KW-0418">Kinase</keyword>
<evidence type="ECO:0000313" key="6">
    <source>
        <dbReference type="EMBL" id="ACG78796.1"/>
    </source>
</evidence>
<evidence type="ECO:0000259" key="5">
    <source>
        <dbReference type="Pfam" id="PF13657"/>
    </source>
</evidence>
<reference evidence="6 7" key="1">
    <citation type="journal article" date="2008" name="BMC Genomics">
        <title>Complete genome of Phenylobacterium zucineum - a novel facultative intracellular bacterium isolated from human erythroleukemia cell line K562.</title>
        <authorList>
            <person name="Luo Y."/>
            <person name="Xu X."/>
            <person name="Ding Z."/>
            <person name="Liu Z."/>
            <person name="Zhang B."/>
            <person name="Yan Z."/>
            <person name="Sun J."/>
            <person name="Hu S."/>
            <person name="Hu X."/>
        </authorList>
    </citation>
    <scope>NUCLEOTIDE SEQUENCE [LARGE SCALE GENOMIC DNA]</scope>
    <source>
        <strain evidence="6 7">HLK1</strain>
    </source>
</reference>
<feature type="domain" description="HipA-like C-terminal" evidence="4">
    <location>
        <begin position="136"/>
        <end position="374"/>
    </location>
</feature>
<dbReference type="RefSeq" id="WP_012522936.1">
    <property type="nucleotide sequence ID" value="NC_011144.1"/>
</dbReference>
<dbReference type="PANTHER" id="PTHR37419:SF1">
    <property type="entry name" value="SERINE_THREONINE-PROTEIN KINASE TOXIN HIPA"/>
    <property type="match status" value="1"/>
</dbReference>
<dbReference type="NCBIfam" id="TIGR03071">
    <property type="entry name" value="couple_hipA"/>
    <property type="match status" value="1"/>
</dbReference>
<evidence type="ECO:0000256" key="3">
    <source>
        <dbReference type="ARBA" id="ARBA00022777"/>
    </source>
</evidence>
<evidence type="ECO:0000259" key="4">
    <source>
        <dbReference type="Pfam" id="PF07804"/>
    </source>
</evidence>
<dbReference type="GO" id="GO:0004674">
    <property type="term" value="F:protein serine/threonine kinase activity"/>
    <property type="evidence" value="ECO:0007669"/>
    <property type="project" value="TreeGrafter"/>
</dbReference>
<dbReference type="GO" id="GO:0005829">
    <property type="term" value="C:cytosol"/>
    <property type="evidence" value="ECO:0007669"/>
    <property type="project" value="TreeGrafter"/>
</dbReference>
<dbReference type="OrthoDB" id="9805913at2"/>
<dbReference type="KEGG" id="pzu:PHZ_c2387"/>
<dbReference type="PANTHER" id="PTHR37419">
    <property type="entry name" value="SERINE/THREONINE-PROTEIN KINASE TOXIN HIPA"/>
    <property type="match status" value="1"/>
</dbReference>